<sequence>MDAAGDERFYGQSSASASFDCTKVQFEKRANSKDYGNFLLIEILIASDPKVTFTLQRLMDLPKTLPMPQLSEVESDGKPIALSSRALLEVTLEFYLKESIQTPHEFFASTI</sequence>
<accession>A0A4Z1GDE4</accession>
<dbReference type="EMBL" id="PQXK01000331">
    <property type="protein sequence ID" value="TGO32291.1"/>
    <property type="molecule type" value="Genomic_DNA"/>
</dbReference>
<organism evidence="1 2">
    <name type="scientific">Botrytis hyacinthi</name>
    <dbReference type="NCBI Taxonomy" id="278943"/>
    <lineage>
        <taxon>Eukaryota</taxon>
        <taxon>Fungi</taxon>
        <taxon>Dikarya</taxon>
        <taxon>Ascomycota</taxon>
        <taxon>Pezizomycotina</taxon>
        <taxon>Leotiomycetes</taxon>
        <taxon>Helotiales</taxon>
        <taxon>Sclerotiniaceae</taxon>
        <taxon>Botrytis</taxon>
    </lineage>
</organism>
<proteinExistence type="predicted"/>
<gene>
    <name evidence="1" type="ORF">BHYA_0331g00090</name>
</gene>
<comment type="caution">
    <text evidence="1">The sequence shown here is derived from an EMBL/GenBank/DDBJ whole genome shotgun (WGS) entry which is preliminary data.</text>
</comment>
<evidence type="ECO:0000313" key="2">
    <source>
        <dbReference type="Proteomes" id="UP000297814"/>
    </source>
</evidence>
<protein>
    <submittedName>
        <fullName evidence="1">Uncharacterized protein</fullName>
    </submittedName>
</protein>
<dbReference type="Proteomes" id="UP000297814">
    <property type="component" value="Unassembled WGS sequence"/>
</dbReference>
<keyword evidence="2" id="KW-1185">Reference proteome</keyword>
<reference evidence="1 2" key="1">
    <citation type="submission" date="2017-12" db="EMBL/GenBank/DDBJ databases">
        <title>Comparative genomics of Botrytis spp.</title>
        <authorList>
            <person name="Valero-Jimenez C.A."/>
            <person name="Tapia P."/>
            <person name="Veloso J."/>
            <person name="Silva-Moreno E."/>
            <person name="Staats M."/>
            <person name="Valdes J.H."/>
            <person name="Van Kan J.A.L."/>
        </authorList>
    </citation>
    <scope>NUCLEOTIDE SEQUENCE [LARGE SCALE GENOMIC DNA]</scope>
    <source>
        <strain evidence="1 2">Bh0001</strain>
    </source>
</reference>
<name>A0A4Z1GDE4_9HELO</name>
<dbReference type="AlphaFoldDB" id="A0A4Z1GDE4"/>
<evidence type="ECO:0000313" key="1">
    <source>
        <dbReference type="EMBL" id="TGO32291.1"/>
    </source>
</evidence>